<gene>
    <name evidence="1" type="ORF">FIC94_20410</name>
</gene>
<reference evidence="1 2" key="1">
    <citation type="submission" date="2019-06" db="EMBL/GenBank/DDBJ databases">
        <title>Ochrobactrum cricket sp.nov., isolated from the insect Teleogryllus occipitalis living in deserted cropland.</title>
        <authorList>
            <person name="Hu M."/>
        </authorList>
    </citation>
    <scope>NUCLEOTIDE SEQUENCE [LARGE SCALE GENOMIC DNA]</scope>
    <source>
        <strain evidence="1 2">LCB8</strain>
    </source>
</reference>
<accession>A0ABY2XZ73</accession>
<comment type="caution">
    <text evidence="1">The sequence shown here is derived from an EMBL/GenBank/DDBJ whole genome shotgun (WGS) entry which is preliminary data.</text>
</comment>
<keyword evidence="2" id="KW-1185">Reference proteome</keyword>
<organism evidence="1 2">
    <name type="scientific">Ochrobactrum teleogrylli</name>
    <dbReference type="NCBI Taxonomy" id="2479765"/>
    <lineage>
        <taxon>Bacteria</taxon>
        <taxon>Pseudomonadati</taxon>
        <taxon>Pseudomonadota</taxon>
        <taxon>Alphaproteobacteria</taxon>
        <taxon>Hyphomicrobiales</taxon>
        <taxon>Brucellaceae</taxon>
        <taxon>Brucella/Ochrobactrum group</taxon>
        <taxon>Ochrobactrum</taxon>
    </lineage>
</organism>
<evidence type="ECO:0000313" key="1">
    <source>
        <dbReference type="EMBL" id="TNV10469.1"/>
    </source>
</evidence>
<dbReference type="InterPro" id="IPR009061">
    <property type="entry name" value="DNA-bd_dom_put_sf"/>
</dbReference>
<protein>
    <submittedName>
        <fullName evidence="1">AlpA family transcriptional regulator</fullName>
    </submittedName>
</protein>
<sequence length="55" mass="6525">MSVKEVAHRYSNSVPTIWRWAKEDEAFPKPHIIRPGTSRWRMSDLLAFENRNLEA</sequence>
<evidence type="ECO:0000313" key="2">
    <source>
        <dbReference type="Proteomes" id="UP000312784"/>
    </source>
</evidence>
<proteinExistence type="predicted"/>
<dbReference type="SUPFAM" id="SSF46955">
    <property type="entry name" value="Putative DNA-binding domain"/>
    <property type="match status" value="1"/>
</dbReference>
<dbReference type="EMBL" id="VEWL01000018">
    <property type="protein sequence ID" value="TNV10469.1"/>
    <property type="molecule type" value="Genomic_DNA"/>
</dbReference>
<name>A0ABY2XZ73_9HYPH</name>
<dbReference type="Proteomes" id="UP000312784">
    <property type="component" value="Unassembled WGS sequence"/>
</dbReference>